<sequence>MLMPAARFPAPLVRGVLPCPAPMYRPLVPPTLANKSHQDTQLQQQAQPSSESIDAAIGDVLTKPWLPLPLSLKPPSVDSVMGELQRQGVANVPPACG</sequence>
<dbReference type="AlphaFoldDB" id="A0A0A9FRK9"/>
<evidence type="ECO:0000256" key="3">
    <source>
        <dbReference type="SAM" id="MobiDB-lite"/>
    </source>
</evidence>
<comment type="subcellular location">
    <subcellularLocation>
        <location evidence="1">Nucleus</location>
    </subcellularLocation>
</comment>
<dbReference type="GO" id="GO:0005634">
    <property type="term" value="C:nucleus"/>
    <property type="evidence" value="ECO:0007669"/>
    <property type="project" value="UniProtKB-SubCell"/>
</dbReference>
<evidence type="ECO:0000256" key="1">
    <source>
        <dbReference type="ARBA" id="ARBA00004123"/>
    </source>
</evidence>
<dbReference type="EMBL" id="GBRH01184012">
    <property type="protein sequence ID" value="JAE13884.1"/>
    <property type="molecule type" value="Transcribed_RNA"/>
</dbReference>
<reference evidence="4" key="1">
    <citation type="submission" date="2014-09" db="EMBL/GenBank/DDBJ databases">
        <authorList>
            <person name="Magalhaes I.L.F."/>
            <person name="Oliveira U."/>
            <person name="Santos F.R."/>
            <person name="Vidigal T.H.D.A."/>
            <person name="Brescovit A.D."/>
            <person name="Santos A.J."/>
        </authorList>
    </citation>
    <scope>NUCLEOTIDE SEQUENCE</scope>
    <source>
        <tissue evidence="4">Shoot tissue taken approximately 20 cm above the soil surface</tissue>
    </source>
</reference>
<dbReference type="PANTHER" id="PTHR31312:SF3">
    <property type="entry name" value="TRANSCRIPTION FACTOR GLK1-RELATED"/>
    <property type="match status" value="1"/>
</dbReference>
<organism evidence="4">
    <name type="scientific">Arundo donax</name>
    <name type="common">Giant reed</name>
    <name type="synonym">Donax arundinaceus</name>
    <dbReference type="NCBI Taxonomy" id="35708"/>
    <lineage>
        <taxon>Eukaryota</taxon>
        <taxon>Viridiplantae</taxon>
        <taxon>Streptophyta</taxon>
        <taxon>Embryophyta</taxon>
        <taxon>Tracheophyta</taxon>
        <taxon>Spermatophyta</taxon>
        <taxon>Magnoliopsida</taxon>
        <taxon>Liliopsida</taxon>
        <taxon>Poales</taxon>
        <taxon>Poaceae</taxon>
        <taxon>PACMAD clade</taxon>
        <taxon>Arundinoideae</taxon>
        <taxon>Arundineae</taxon>
        <taxon>Arundo</taxon>
    </lineage>
</organism>
<proteinExistence type="predicted"/>
<reference evidence="4" key="2">
    <citation type="journal article" date="2015" name="Data Brief">
        <title>Shoot transcriptome of the giant reed, Arundo donax.</title>
        <authorList>
            <person name="Barrero R.A."/>
            <person name="Guerrero F.D."/>
            <person name="Moolhuijzen P."/>
            <person name="Goolsby J.A."/>
            <person name="Tidwell J."/>
            <person name="Bellgard S.E."/>
            <person name="Bellgard M.I."/>
        </authorList>
    </citation>
    <scope>NUCLEOTIDE SEQUENCE</scope>
    <source>
        <tissue evidence="4">Shoot tissue taken approximately 20 cm above the soil surface</tissue>
    </source>
</reference>
<evidence type="ECO:0000313" key="4">
    <source>
        <dbReference type="EMBL" id="JAE13884.1"/>
    </source>
</evidence>
<keyword evidence="2" id="KW-0238">DNA-binding</keyword>
<protein>
    <submittedName>
        <fullName evidence="4">Glk1</fullName>
    </submittedName>
</protein>
<evidence type="ECO:0000256" key="2">
    <source>
        <dbReference type="ARBA" id="ARBA00023125"/>
    </source>
</evidence>
<dbReference type="PANTHER" id="PTHR31312">
    <property type="entry name" value="TRANSCRIPTION ACTIVATOR GLK1"/>
    <property type="match status" value="1"/>
</dbReference>
<dbReference type="GO" id="GO:0000976">
    <property type="term" value="F:transcription cis-regulatory region binding"/>
    <property type="evidence" value="ECO:0007669"/>
    <property type="project" value="TreeGrafter"/>
</dbReference>
<dbReference type="GO" id="GO:0003700">
    <property type="term" value="F:DNA-binding transcription factor activity"/>
    <property type="evidence" value="ECO:0007669"/>
    <property type="project" value="InterPro"/>
</dbReference>
<dbReference type="GO" id="GO:0045893">
    <property type="term" value="P:positive regulation of DNA-templated transcription"/>
    <property type="evidence" value="ECO:0007669"/>
    <property type="project" value="InterPro"/>
</dbReference>
<accession>A0A0A9FRK9</accession>
<feature type="compositionally biased region" description="Polar residues" evidence="3">
    <location>
        <begin position="33"/>
        <end position="51"/>
    </location>
</feature>
<dbReference type="InterPro" id="IPR044825">
    <property type="entry name" value="GLK1/2-like"/>
</dbReference>
<name>A0A0A9FRK9_ARUDO</name>
<feature type="region of interest" description="Disordered" evidence="3">
    <location>
        <begin position="30"/>
        <end position="51"/>
    </location>
</feature>